<feature type="compositionally biased region" description="Low complexity" evidence="6">
    <location>
        <begin position="2114"/>
        <end position="2135"/>
    </location>
</feature>
<feature type="region of interest" description="Disordered" evidence="6">
    <location>
        <begin position="1877"/>
        <end position="1900"/>
    </location>
</feature>
<comment type="caution">
    <text evidence="9">The sequence shown here is derived from an EMBL/GenBank/DDBJ whole genome shotgun (WGS) entry which is preliminary data.</text>
</comment>
<comment type="subcellular location">
    <subcellularLocation>
        <location evidence="1">Nucleus</location>
    </subcellularLocation>
</comment>
<keyword evidence="4" id="KW-0067">ATP-binding</keyword>
<reference evidence="9" key="1">
    <citation type="submission" date="2022-07" db="EMBL/GenBank/DDBJ databases">
        <title>Phylogenomic reconstructions and comparative analyses of Kickxellomycotina fungi.</title>
        <authorList>
            <person name="Reynolds N.K."/>
            <person name="Stajich J.E."/>
            <person name="Barry K."/>
            <person name="Grigoriev I.V."/>
            <person name="Crous P."/>
            <person name="Smith M.E."/>
        </authorList>
    </citation>
    <scope>NUCLEOTIDE SEQUENCE</scope>
    <source>
        <strain evidence="9">RSA 861</strain>
    </source>
</reference>
<dbReference type="SMART" id="SM00487">
    <property type="entry name" value="DEXDc"/>
    <property type="match status" value="1"/>
</dbReference>
<keyword evidence="5" id="KW-0539">Nucleus</keyword>
<dbReference type="PANTHER" id="PTHR45623:SF17">
    <property type="entry name" value="CHROMODOMAIN-HELICASE-DNA-BINDING PROTEIN 3-RELATED"/>
    <property type="match status" value="1"/>
</dbReference>
<dbReference type="InterPro" id="IPR001650">
    <property type="entry name" value="Helicase_C-like"/>
</dbReference>
<dbReference type="Pfam" id="PF00271">
    <property type="entry name" value="Helicase_C"/>
    <property type="match status" value="1"/>
</dbReference>
<dbReference type="InterPro" id="IPR014001">
    <property type="entry name" value="Helicase_ATP-bd"/>
</dbReference>
<feature type="region of interest" description="Disordered" evidence="6">
    <location>
        <begin position="1321"/>
        <end position="1353"/>
    </location>
</feature>
<evidence type="ECO:0000313" key="9">
    <source>
        <dbReference type="EMBL" id="KAJ1925480.1"/>
    </source>
</evidence>
<feature type="region of interest" description="Disordered" evidence="6">
    <location>
        <begin position="1641"/>
        <end position="1667"/>
    </location>
</feature>
<feature type="region of interest" description="Disordered" evidence="6">
    <location>
        <begin position="1215"/>
        <end position="1272"/>
    </location>
</feature>
<organism evidence="9 10">
    <name type="scientific">Tieghemiomyces parasiticus</name>
    <dbReference type="NCBI Taxonomy" id="78921"/>
    <lineage>
        <taxon>Eukaryota</taxon>
        <taxon>Fungi</taxon>
        <taxon>Fungi incertae sedis</taxon>
        <taxon>Zoopagomycota</taxon>
        <taxon>Kickxellomycotina</taxon>
        <taxon>Dimargaritomycetes</taxon>
        <taxon>Dimargaritales</taxon>
        <taxon>Dimargaritaceae</taxon>
        <taxon>Tieghemiomyces</taxon>
    </lineage>
</organism>
<proteinExistence type="predicted"/>
<dbReference type="Pfam" id="PF00176">
    <property type="entry name" value="SNF2-rel_dom"/>
    <property type="match status" value="1"/>
</dbReference>
<dbReference type="InterPro" id="IPR049730">
    <property type="entry name" value="SNF2/RAD54-like_C"/>
</dbReference>
<dbReference type="OrthoDB" id="5857104at2759"/>
<dbReference type="InterPro" id="IPR038718">
    <property type="entry name" value="SNF2-like_sf"/>
</dbReference>
<feature type="region of interest" description="Disordered" evidence="6">
    <location>
        <begin position="103"/>
        <end position="161"/>
    </location>
</feature>
<feature type="compositionally biased region" description="Low complexity" evidence="6">
    <location>
        <begin position="1880"/>
        <end position="1896"/>
    </location>
</feature>
<dbReference type="Proteomes" id="UP001150569">
    <property type="component" value="Unassembled WGS sequence"/>
</dbReference>
<dbReference type="GO" id="GO:0003682">
    <property type="term" value="F:chromatin binding"/>
    <property type="evidence" value="ECO:0007669"/>
    <property type="project" value="TreeGrafter"/>
</dbReference>
<feature type="region of interest" description="Disordered" evidence="6">
    <location>
        <begin position="973"/>
        <end position="995"/>
    </location>
</feature>
<evidence type="ECO:0000259" key="8">
    <source>
        <dbReference type="PROSITE" id="PS51194"/>
    </source>
</evidence>
<dbReference type="GO" id="GO:0042393">
    <property type="term" value="F:histone binding"/>
    <property type="evidence" value="ECO:0007669"/>
    <property type="project" value="TreeGrafter"/>
</dbReference>
<feature type="compositionally biased region" description="Pro residues" evidence="6">
    <location>
        <begin position="1914"/>
        <end position="1935"/>
    </location>
</feature>
<dbReference type="PROSITE" id="PS51194">
    <property type="entry name" value="HELICASE_CTER"/>
    <property type="match status" value="1"/>
</dbReference>
<evidence type="ECO:0000256" key="5">
    <source>
        <dbReference type="ARBA" id="ARBA00023242"/>
    </source>
</evidence>
<keyword evidence="2" id="KW-0547">Nucleotide-binding</keyword>
<dbReference type="SMART" id="SM00490">
    <property type="entry name" value="HELICc"/>
    <property type="match status" value="1"/>
</dbReference>
<feature type="region of interest" description="Disordered" evidence="6">
    <location>
        <begin position="1912"/>
        <end position="1960"/>
    </location>
</feature>
<dbReference type="GO" id="GO:0140658">
    <property type="term" value="F:ATP-dependent chromatin remodeler activity"/>
    <property type="evidence" value="ECO:0007669"/>
    <property type="project" value="TreeGrafter"/>
</dbReference>
<dbReference type="Gene3D" id="3.40.50.300">
    <property type="entry name" value="P-loop containing nucleotide triphosphate hydrolases"/>
    <property type="match status" value="1"/>
</dbReference>
<keyword evidence="10" id="KW-1185">Reference proteome</keyword>
<dbReference type="GO" id="GO:0000785">
    <property type="term" value="C:chromatin"/>
    <property type="evidence" value="ECO:0007669"/>
    <property type="project" value="TreeGrafter"/>
</dbReference>
<dbReference type="PANTHER" id="PTHR45623">
    <property type="entry name" value="CHROMODOMAIN-HELICASE-DNA-BINDING PROTEIN 3-RELATED-RELATED"/>
    <property type="match status" value="1"/>
</dbReference>
<dbReference type="EMBL" id="JANBPT010000221">
    <property type="protein sequence ID" value="KAJ1925480.1"/>
    <property type="molecule type" value="Genomic_DNA"/>
</dbReference>
<gene>
    <name evidence="9" type="ORF">IWQ60_004529</name>
</gene>
<feature type="region of interest" description="Disordered" evidence="6">
    <location>
        <begin position="2081"/>
        <end position="2139"/>
    </location>
</feature>
<feature type="region of interest" description="Disordered" evidence="6">
    <location>
        <begin position="2219"/>
        <end position="2250"/>
    </location>
</feature>
<evidence type="ECO:0000256" key="1">
    <source>
        <dbReference type="ARBA" id="ARBA00004123"/>
    </source>
</evidence>
<sequence length="2250" mass="244017">MDDPLSPSLVGIDPVSSTLLGIPMLQPVVIIGELAADEASSYVRNPVKEVPGWKSSLHQKHRYRARHILDEPSVPSLNESRRLTHYSADAVNESDEEIIVVDSPVHTPTDVSDTESLTKRRTPRRLVTRMVLDSDSDATTSESDASDSDVDASRSTGPPAVNKSIRRRHILLCKPWHRLTRDQQATFLAGCLLREGCVLCTEPDDVERDRTVAQRLNRRGAVDEVLAQTRRTLGPVKRLLTCRTCGTITHRTCAQLLAVSLTCDATADEPSVWVGARSYLEAQLKDATPLVHEAHSLRLLVDRWTCMFCRAGITSAGQLITQVPISGIGLVPTDAAKVEPGLCAPLMHTHTLTGAPPPADPATAVPPQRRLLGGGPWFLVAPSGGGHSYRDLFWLPYGQANHLAPMSVTRLLNTGAVSTVPRAADDLRRYFTSPPLTPTPPSDGGSASIDPATYHGLYLGAVAPATARAARAAGSDLARLAARCPAFCCPLHAVAQTFWLTASGQSTRLLALPPAQGATALEDPHDRKLYTAIRVAGVVSALAFLAAVPAGTVWLRRAGLIPEGFLIDHLLDLHTEPRAGGEGRVLTGVYVKWQGLPYDRASWILPPGERDPELPRFHAALVAYATRYARLCPKAPAYHAPYPRLPAAAQCALEPAKFREFTAQPDYLSGGTLLPYQLDGLNWLCYQWHARRSCILADEMGLGKTIQIIAFVASLFHSQFSRARSGDGLSAHLKPERIRTYPFLIVVPNSVLNNWVREFNKWAPSLEVVAYHGTAECRTILQRYELSRPTAAPLANADRTAGSDTYLNCHVVVTTYEMFSAHTDTFRGMVRRWPCVVVDEGHRLKNDTGRLYTQLHRVPADQRILLTGTVLNNNIRELFNLMAFLDQAKFGDVDALEKRYADLNADRLPELHEMLQPYLLRRTKAEVLTTAVPPKSEVIVPVTMTALQRQLVRATLARNRDLLVSITRQIARSRPAPAEGDTDATAKDSRGPPAAARTSLHNVLMVVRQILNHPYIVPEVEPPPAQDPRATQSRLIESSAKLRLLHTMLGVLRARGHRILLFSQMTRLLDVVDDYLFNEGTPYLRIDGSVTAGDRQRAVDLFNAPDSPYQIMLLTTRAGGVGLNLASADVVIIYDMDFNPHADLQAISRAHRLGQTKPVMVFKFVTRDSAEERIVQLAKHKMILDHLIIEKMDVGGVAATDLASILQYGAQALFEEEEKEEEEGGGKAGSDAEGSKPEGSVGQAKVEGSEPVTNGEAGKPAPKKRKAKPVKEIRYTEADVRALLDRTQAELKEAGERAEGEAAATQSTHNLFAFTKVWVQDTPDQPSAGDGDNDPAGRQLAGLDALDAPRSNTPTDVGDDAFWERLLQEHEVEAQAETEQARAEVEARAAAEREGRRLRNVKRVQYFESRDDEGSGRKRQKVAEADAEFTASATTEADEQREMEDLQALAREAGLDYNPTMGHRHPPKPAVMAAATSASMASVEQGTPNVPGPVAEGPIAAATADALALPSSLNANQYVEACVGELRRLALLSKRLPCDPERLLLMRATNAGIRDLMASAEGDPIRDRVIAVARGLRKIQLSVQQAVAGHVTNPSVPDPAQNYPGSGSQLLLTAGTSQAASSNTTPMGASSTAPLTQHSSVLAPTSSKPYPVTPRPAQDAAAVPMSAPPPTRTMVPAQLPSLPPSNQTPAQVPFIGTPPAGTTRFDSARILSAPSGVASSVHTSPAVFDTTATIPQQPPPQEGRPYSPPLHYLRALFAQVSPQRFLEIPFAGREVVNPPDLVNYHTTAVWLFETGQVKQSYNPCPACRYSHTVACNLIYRRSFHEGMKRTMDINRARMTKMHTDAYLEWYNEQYTLHTAKVLEGAHSLATRRALPHSGLASAPMPSSPSGPVSPASFAPPPMIQQAVSQAAHPYPLPQQGPPPVWQQQPQLPPPVLQTISMHPSQSLPSRKPIPEPALGPHVAIAPHLQSLPEAVPPQPAQATLCHVWNSRETSNQRNNPVAAAPLPDQSTLTAVLQQYVLQQQFQRQQPPTQFQPPAPVLSIHVNQSGLTMLQQGLTAMQQATTPSLPTSATAAGRFVELPSSSAGSSPNPHHHQHSNVTPSKHPGQQSHSSRPIAPRPTAGTPTTVTTASPRPAMKPPVSLASYLNVCDLCGAQSPNDVTPPPHKASDCPSRRHTALLRQRVADLEADTALPQLVRSKMVSTARIYLMEAETIESANQSIPGVDTVESASTEASIVPARGADDQKPDL</sequence>
<dbReference type="InterPro" id="IPR027417">
    <property type="entry name" value="P-loop_NTPase"/>
</dbReference>
<feature type="compositionally biased region" description="Polar residues" evidence="6">
    <location>
        <begin position="1938"/>
        <end position="1948"/>
    </location>
</feature>
<feature type="domain" description="Helicase C-terminal" evidence="8">
    <location>
        <begin position="1043"/>
        <end position="1195"/>
    </location>
</feature>
<evidence type="ECO:0000313" key="10">
    <source>
        <dbReference type="Proteomes" id="UP001150569"/>
    </source>
</evidence>
<feature type="domain" description="Helicase ATP-binding" evidence="7">
    <location>
        <begin position="685"/>
        <end position="888"/>
    </location>
</feature>
<dbReference type="GO" id="GO:0003677">
    <property type="term" value="F:DNA binding"/>
    <property type="evidence" value="ECO:0007669"/>
    <property type="project" value="TreeGrafter"/>
</dbReference>
<name>A0A9W8AB75_9FUNG</name>
<feature type="compositionally biased region" description="Polar residues" evidence="6">
    <location>
        <begin position="2100"/>
        <end position="2113"/>
    </location>
</feature>
<feature type="region of interest" description="Disordered" evidence="6">
    <location>
        <begin position="1616"/>
        <end position="1635"/>
    </location>
</feature>
<evidence type="ECO:0000256" key="6">
    <source>
        <dbReference type="SAM" id="MobiDB-lite"/>
    </source>
</evidence>
<dbReference type="GO" id="GO:0005524">
    <property type="term" value="F:ATP binding"/>
    <property type="evidence" value="ECO:0007669"/>
    <property type="project" value="InterPro"/>
</dbReference>
<protein>
    <submittedName>
        <fullName evidence="9">Uncharacterized protein</fullName>
    </submittedName>
</protein>
<dbReference type="SUPFAM" id="SSF52540">
    <property type="entry name" value="P-loop containing nucleoside triphosphate hydrolases"/>
    <property type="match status" value="2"/>
</dbReference>
<dbReference type="PROSITE" id="PS51192">
    <property type="entry name" value="HELICASE_ATP_BIND_1"/>
    <property type="match status" value="1"/>
</dbReference>
<evidence type="ECO:0000259" key="7">
    <source>
        <dbReference type="PROSITE" id="PS51192"/>
    </source>
</evidence>
<accession>A0A9W8AB75</accession>
<keyword evidence="3" id="KW-0378">Hydrolase</keyword>
<dbReference type="Gene3D" id="3.40.50.10810">
    <property type="entry name" value="Tandem AAA-ATPase domain"/>
    <property type="match status" value="1"/>
</dbReference>
<dbReference type="CDD" id="cd18793">
    <property type="entry name" value="SF2_C_SNF"/>
    <property type="match status" value="1"/>
</dbReference>
<evidence type="ECO:0000256" key="2">
    <source>
        <dbReference type="ARBA" id="ARBA00022741"/>
    </source>
</evidence>
<evidence type="ECO:0000256" key="4">
    <source>
        <dbReference type="ARBA" id="ARBA00022840"/>
    </source>
</evidence>
<dbReference type="InterPro" id="IPR000330">
    <property type="entry name" value="SNF2_N"/>
</dbReference>
<dbReference type="GO" id="GO:0016887">
    <property type="term" value="F:ATP hydrolysis activity"/>
    <property type="evidence" value="ECO:0007669"/>
    <property type="project" value="TreeGrafter"/>
</dbReference>
<evidence type="ECO:0000256" key="3">
    <source>
        <dbReference type="ARBA" id="ARBA00022801"/>
    </source>
</evidence>
<dbReference type="GO" id="GO:0005634">
    <property type="term" value="C:nucleus"/>
    <property type="evidence" value="ECO:0007669"/>
    <property type="project" value="UniProtKB-SubCell"/>
</dbReference>